<evidence type="ECO:0000313" key="3">
    <source>
        <dbReference type="Proteomes" id="UP000434209"/>
    </source>
</evidence>
<protein>
    <submittedName>
        <fullName evidence="2">Uncharacterized protein</fullName>
    </submittedName>
</protein>
<reference evidence="2 3" key="1">
    <citation type="submission" date="2019-12" db="EMBL/GenBank/DDBJ databases">
        <title>Paraburkholderia acidiphila 7Q-K02 sp. nov and Paraburkholderia acidisoli DHF22 sp. nov., two strains isolated from forest soil.</title>
        <authorList>
            <person name="Gao Z."/>
            <person name="Qiu L."/>
        </authorList>
    </citation>
    <scope>NUCLEOTIDE SEQUENCE [LARGE SCALE GENOMIC DNA]</scope>
    <source>
        <strain evidence="2 3">7Q-K02</strain>
    </source>
</reference>
<keyword evidence="1" id="KW-0812">Transmembrane</keyword>
<sequence length="491" mass="52391">MNAAASAASSADAAEKSAASATSAALAASSAAASAAQSASAASASLLQTQNEQAPLPTVRIECARVMEQPSLMRRLFTLSQGDRTPPHFKLTKDDCTIAQGSAPDANHLVGAGDVEIFVDGATYAQAVKRQGSPSPMLHLYLNGVDMASDGELISLEATNQQNRLQFHITAGPHSQVLWASIYRTAGLVKPETLRVGLGWDAAGQSSTAPPMGPATPAVSVTNRFSLICAILVIVVLIFIWIYEGYRCDVFRDAKMPDWWTRAIQSRKEVKAQLGIKPVSRKVPAGREQEWLAAANEYLLQGASYQGFNSANINAYQALAADALARKSITDPADQSKAYFGLVLRVENWKPVRATFSLGRMQLGLWFAFAVCAGVFLWIVYGDLPPIDGSLLGLLGISAATTAGSLAVDSNAGGRDYMPTQGLFNDLVTGFNDDKQQIHRLQSVVVNLLLLAVGVVHVVQNLTYPTFDPTWLGFLGISGVTLVVGKQYMES</sequence>
<feature type="transmembrane region" description="Helical" evidence="1">
    <location>
        <begin position="225"/>
        <end position="246"/>
    </location>
</feature>
<keyword evidence="1" id="KW-0472">Membrane</keyword>
<dbReference type="Proteomes" id="UP000434209">
    <property type="component" value="Chromosome 4"/>
</dbReference>
<organism evidence="2 3">
    <name type="scientific">Paraburkholderia acidiphila</name>
    <dbReference type="NCBI Taxonomy" id="2571747"/>
    <lineage>
        <taxon>Bacteria</taxon>
        <taxon>Pseudomonadati</taxon>
        <taxon>Pseudomonadota</taxon>
        <taxon>Betaproteobacteria</taxon>
        <taxon>Burkholderiales</taxon>
        <taxon>Burkholderiaceae</taxon>
        <taxon>Paraburkholderia</taxon>
    </lineage>
</organism>
<feature type="transmembrane region" description="Helical" evidence="1">
    <location>
        <begin position="387"/>
        <end position="408"/>
    </location>
</feature>
<dbReference type="AlphaFoldDB" id="A0A7Z2GCN1"/>
<gene>
    <name evidence="2" type="ORF">FAZ97_30660</name>
</gene>
<proteinExistence type="predicted"/>
<feature type="transmembrane region" description="Helical" evidence="1">
    <location>
        <begin position="363"/>
        <end position="381"/>
    </location>
</feature>
<dbReference type="RefSeq" id="WP_158762548.1">
    <property type="nucleotide sequence ID" value="NZ_CP046912.1"/>
</dbReference>
<dbReference type="OrthoDB" id="9154073at2"/>
<dbReference type="EMBL" id="CP046912">
    <property type="protein sequence ID" value="QGZ59366.1"/>
    <property type="molecule type" value="Genomic_DNA"/>
</dbReference>
<dbReference type="KEGG" id="pacp:FAZ97_30660"/>
<feature type="transmembrane region" description="Helical" evidence="1">
    <location>
        <begin position="444"/>
        <end position="464"/>
    </location>
</feature>
<keyword evidence="3" id="KW-1185">Reference proteome</keyword>
<evidence type="ECO:0000256" key="1">
    <source>
        <dbReference type="SAM" id="Phobius"/>
    </source>
</evidence>
<keyword evidence="1" id="KW-1133">Transmembrane helix</keyword>
<accession>A0A7Z2GCN1</accession>
<evidence type="ECO:0000313" key="2">
    <source>
        <dbReference type="EMBL" id="QGZ59366.1"/>
    </source>
</evidence>
<name>A0A7Z2GCN1_9BURK</name>